<dbReference type="EMBL" id="JROU02001228">
    <property type="protein sequence ID" value="OEH77077.1"/>
    <property type="molecule type" value="Genomic_DNA"/>
</dbReference>
<feature type="region of interest" description="Disordered" evidence="2">
    <location>
        <begin position="883"/>
        <end position="1031"/>
    </location>
</feature>
<dbReference type="InterPro" id="IPR012677">
    <property type="entry name" value="Nucleotide-bd_a/b_plait_sf"/>
</dbReference>
<evidence type="ECO:0000256" key="2">
    <source>
        <dbReference type="SAM" id="MobiDB-lite"/>
    </source>
</evidence>
<feature type="compositionally biased region" description="Basic and acidic residues" evidence="2">
    <location>
        <begin position="1315"/>
        <end position="1332"/>
    </location>
</feature>
<feature type="compositionally biased region" description="Low complexity" evidence="2">
    <location>
        <begin position="902"/>
        <end position="916"/>
    </location>
</feature>
<feature type="compositionally biased region" description="Polar residues" evidence="2">
    <location>
        <begin position="1527"/>
        <end position="1537"/>
    </location>
</feature>
<dbReference type="PROSITE" id="PS50102">
    <property type="entry name" value="RRM"/>
    <property type="match status" value="1"/>
</dbReference>
<dbReference type="Proteomes" id="UP000095192">
    <property type="component" value="Unassembled WGS sequence"/>
</dbReference>
<accession>A0A1D3D0V3</accession>
<dbReference type="InParanoid" id="A0A1D3D0V3"/>
<feature type="compositionally biased region" description="Polar residues" evidence="2">
    <location>
        <begin position="1391"/>
        <end position="1403"/>
    </location>
</feature>
<dbReference type="InterPro" id="IPR035979">
    <property type="entry name" value="RBD_domain_sf"/>
</dbReference>
<feature type="compositionally biased region" description="Low complexity" evidence="2">
    <location>
        <begin position="1296"/>
        <end position="1310"/>
    </location>
</feature>
<feature type="compositionally biased region" description="Polar residues" evidence="2">
    <location>
        <begin position="922"/>
        <end position="932"/>
    </location>
</feature>
<feature type="region of interest" description="Disordered" evidence="2">
    <location>
        <begin position="1"/>
        <end position="34"/>
    </location>
</feature>
<keyword evidence="1" id="KW-0694">RNA-binding</keyword>
<dbReference type="Gene3D" id="3.30.70.330">
    <property type="match status" value="1"/>
</dbReference>
<feature type="region of interest" description="Disordered" evidence="2">
    <location>
        <begin position="1258"/>
        <end position="1403"/>
    </location>
</feature>
<feature type="compositionally biased region" description="Basic and acidic residues" evidence="2">
    <location>
        <begin position="995"/>
        <end position="1004"/>
    </location>
</feature>
<feature type="compositionally biased region" description="Low complexity" evidence="2">
    <location>
        <begin position="1015"/>
        <end position="1031"/>
    </location>
</feature>
<evidence type="ECO:0000313" key="5">
    <source>
        <dbReference type="Proteomes" id="UP000095192"/>
    </source>
</evidence>
<evidence type="ECO:0000256" key="1">
    <source>
        <dbReference type="PROSITE-ProRule" id="PRU00176"/>
    </source>
</evidence>
<proteinExistence type="predicted"/>
<feature type="region of interest" description="Disordered" evidence="2">
    <location>
        <begin position="1415"/>
        <end position="1480"/>
    </location>
</feature>
<feature type="compositionally biased region" description="Basic and acidic residues" evidence="2">
    <location>
        <begin position="1514"/>
        <end position="1526"/>
    </location>
</feature>
<evidence type="ECO:0000259" key="3">
    <source>
        <dbReference type="PROSITE" id="PS50102"/>
    </source>
</evidence>
<dbReference type="InterPro" id="IPR000504">
    <property type="entry name" value="RRM_dom"/>
</dbReference>
<name>A0A1D3D0V3_9EIME</name>
<feature type="compositionally biased region" description="Low complexity" evidence="2">
    <location>
        <begin position="1261"/>
        <end position="1274"/>
    </location>
</feature>
<evidence type="ECO:0000313" key="4">
    <source>
        <dbReference type="EMBL" id="OEH77077.1"/>
    </source>
</evidence>
<feature type="domain" description="RRM" evidence="3">
    <location>
        <begin position="426"/>
        <end position="505"/>
    </location>
</feature>
<dbReference type="GO" id="GO:0003723">
    <property type="term" value="F:RNA binding"/>
    <property type="evidence" value="ECO:0007669"/>
    <property type="project" value="UniProtKB-UniRule"/>
</dbReference>
<feature type="region of interest" description="Disordered" evidence="2">
    <location>
        <begin position="1090"/>
        <end position="1118"/>
    </location>
</feature>
<organism evidence="4 5">
    <name type="scientific">Cyclospora cayetanensis</name>
    <dbReference type="NCBI Taxonomy" id="88456"/>
    <lineage>
        <taxon>Eukaryota</taxon>
        <taxon>Sar</taxon>
        <taxon>Alveolata</taxon>
        <taxon>Apicomplexa</taxon>
        <taxon>Conoidasida</taxon>
        <taxon>Coccidia</taxon>
        <taxon>Eucoccidiorida</taxon>
        <taxon>Eimeriorina</taxon>
        <taxon>Eimeriidae</taxon>
        <taxon>Cyclospora</taxon>
    </lineage>
</organism>
<feature type="region of interest" description="Disordered" evidence="2">
    <location>
        <begin position="1495"/>
        <end position="1561"/>
    </location>
</feature>
<protein>
    <recommendedName>
        <fullName evidence="3">RRM domain-containing protein</fullName>
    </recommendedName>
</protein>
<keyword evidence="5" id="KW-1185">Reference proteome</keyword>
<gene>
    <name evidence="4" type="ORF">cyc_02510</name>
</gene>
<reference evidence="4 5" key="1">
    <citation type="journal article" date="2016" name="BMC Genomics">
        <title>Comparative genomics reveals Cyclospora cayetanensis possesses coccidia-like metabolism and invasion components but unique surface antigens.</title>
        <authorList>
            <person name="Liu S."/>
            <person name="Wang L."/>
            <person name="Zheng H."/>
            <person name="Xu Z."/>
            <person name="Roellig D.M."/>
            <person name="Li N."/>
            <person name="Frace M.A."/>
            <person name="Tang K."/>
            <person name="Arrowood M.J."/>
            <person name="Moss D.M."/>
            <person name="Zhang L."/>
            <person name="Feng Y."/>
            <person name="Xiao L."/>
        </authorList>
    </citation>
    <scope>NUCLEOTIDE SEQUENCE [LARGE SCALE GENOMIC DNA]</scope>
    <source>
        <strain evidence="4 5">CHN_HEN01</strain>
    </source>
</reference>
<dbReference type="SUPFAM" id="SSF54928">
    <property type="entry name" value="RNA-binding domain, RBD"/>
    <property type="match status" value="1"/>
</dbReference>
<sequence length="1575" mass="168226">MATDMLKSATVTPPRADPSPVGREQLAPEAAPSCPSASEYSHLLSAQSPASRLLWPNITGVSCPRILSQGPRYHPIGPGDSVAAAAFEDCVRSAAVPMQQNTNPPPQGQLVPHSAAGEGAAAGDCAAAGFCSPSTTLRSAATGPTIVVAADNRMANTPPGSLDRLSPSLQYSEPYSMQRELRLQLHHGLQPEEHAPYDFAVHQEAALSCYGCANRWIGLNCGQLAGEEVEPHPPLPVVPFEALKPSPGETLQKPGEASALAIPRRAALAEDRGLEMPLAASFEVWQAKQVLSQRESRPLRLTRFEMVEAYAKSTLCLSCDSMEHKITNCPFGEFVCPNCHRSSHRGEHCPLPCRFCFERHSGISVNECIRRTVRQPLERLLGVKMPLDASLSRRQKRESSILSGESGDLASLALKKADRPNTPHGRSVYVSNMLPGTSKESLRSAINFLLEHGQVVCVEMRERSNYLPYAFVELSSLQAAYELVQYKKAALVIGDQELKVQFKKIGLACTTPTRSTACGSPDEVETSKRSPVSLMAPFTPTGQTVQEVCRLVAYKLAHDFGLPIPGPAPLCPNGDPETLALLAKTMGDTSQAHAPPPPFALENPSLTSGLGTNDREIDTTKSFRTALQSLDGQQGDSEKFWLRNGDHKDNPKSFEPHSIRNERVSASATQQAHPKTLQQLGEQLSGRCPYPGEPLSRGSACTARPLELPTLKHTHQMHAVGPMVSAQRQPSLINNQEQTLQIEDPLNSLNGGKQGRCLRLPKCIEGSHDFSPLQFPEQHLMPGVHSAPCPEGQRCLPSFEPFDGRRLPIEVRQEGAVAEITTENQQNLSNTSGPPLLKFGGATRNGVPNTQFHRFHDLMPFPGVVTCKLGPAVAVQEAWSLAEPEGCDGGGKQWRTEQGEGTSSNATATTSLSVSLGYDSLPSPSTCKSLATPQGKETEEKPRSLEQAFHAHGESSLGNLGIEESPKDSSRSISPAREAQIESPTPAGLGAGVDLDQKMKRDSTEEATAGGEFLSDSSKNQQQEQQSPLQCQNAFRQHLDCGDPSGGFSMPGLLKPSTGSYFEMDVSELMLPRESFGSEAYERAFTLSHSHTPCPRQAPLDRGDSWCTGGRESPRSFSRRAHQMGLPSLVRGLTSCGPHEACSTDGRLSFFPQSEPAHQSCPSTPRYLGGSSCASLTQLDHQAPSLREERAAGQTAKVRKPICAASAKVGGETAISASLQGSDSSHLSTQTFAMAPSAGEALSSVNTTAAAVLESQVQTVPAAAPPHSAATSPPQLHEGRQAVPTGTAALSVTNTPSVHAPSASALPAAPHQKRVRDSAQQHCPQEKGRDTIPRQSLPGEGALTQAGRTAPNAASLVASSPPWATSGSRSVEQKSRGRSPCLPFYEGLRRASSSEPRGATTQVQCATIRNTSVTRCGEAPSEPLQNTPPYKSKGSPGVKCSKTVSRNLEREEVEGDAESEECASRPCGGPEQGNQIQSLSQACSPIPMLPCVINEKQETSGLAPSGPGASQREIQSRSSKEKRTEGNEQQGPLQGCSSGDYKDSTWGGGEWPDKQATDSYSCDPSVELLLAVSKA</sequence>
<feature type="compositionally biased region" description="Basic and acidic residues" evidence="2">
    <location>
        <begin position="936"/>
        <end position="953"/>
    </location>
</feature>
<feature type="compositionally biased region" description="Acidic residues" evidence="2">
    <location>
        <begin position="1451"/>
        <end position="1461"/>
    </location>
</feature>
<dbReference type="VEuPathDB" id="ToxoDB:cyc_02510"/>
<comment type="caution">
    <text evidence="4">The sequence shown here is derived from an EMBL/GenBank/DDBJ whole genome shotgun (WGS) entry which is preliminary data.</text>
</comment>